<keyword evidence="3" id="KW-1185">Reference proteome</keyword>
<feature type="region of interest" description="Disordered" evidence="1">
    <location>
        <begin position="56"/>
        <end position="81"/>
    </location>
</feature>
<dbReference type="EMBL" id="JANPWB010000013">
    <property type="protein sequence ID" value="KAJ1106790.1"/>
    <property type="molecule type" value="Genomic_DNA"/>
</dbReference>
<protein>
    <submittedName>
        <fullName evidence="2">Uncharacterized protein</fullName>
    </submittedName>
</protein>
<accession>A0AAV7N2C2</accession>
<feature type="compositionally biased region" description="Acidic residues" evidence="1">
    <location>
        <begin position="57"/>
        <end position="70"/>
    </location>
</feature>
<reference evidence="2" key="1">
    <citation type="journal article" date="2022" name="bioRxiv">
        <title>Sequencing and chromosome-scale assembly of the giantPleurodeles waltlgenome.</title>
        <authorList>
            <person name="Brown T."/>
            <person name="Elewa A."/>
            <person name="Iarovenko S."/>
            <person name="Subramanian E."/>
            <person name="Araus A.J."/>
            <person name="Petzold A."/>
            <person name="Susuki M."/>
            <person name="Suzuki K.-i.T."/>
            <person name="Hayashi T."/>
            <person name="Toyoda A."/>
            <person name="Oliveira C."/>
            <person name="Osipova E."/>
            <person name="Leigh N.D."/>
            <person name="Simon A."/>
            <person name="Yun M.H."/>
        </authorList>
    </citation>
    <scope>NUCLEOTIDE SEQUENCE</scope>
    <source>
        <strain evidence="2">20211129_DDA</strain>
        <tissue evidence="2">Liver</tissue>
    </source>
</reference>
<evidence type="ECO:0000256" key="1">
    <source>
        <dbReference type="SAM" id="MobiDB-lite"/>
    </source>
</evidence>
<evidence type="ECO:0000313" key="2">
    <source>
        <dbReference type="EMBL" id="KAJ1106790.1"/>
    </source>
</evidence>
<gene>
    <name evidence="2" type="ORF">NDU88_004188</name>
</gene>
<name>A0AAV7N2C2_PLEWA</name>
<organism evidence="2 3">
    <name type="scientific">Pleurodeles waltl</name>
    <name type="common">Iberian ribbed newt</name>
    <dbReference type="NCBI Taxonomy" id="8319"/>
    <lineage>
        <taxon>Eukaryota</taxon>
        <taxon>Metazoa</taxon>
        <taxon>Chordata</taxon>
        <taxon>Craniata</taxon>
        <taxon>Vertebrata</taxon>
        <taxon>Euteleostomi</taxon>
        <taxon>Amphibia</taxon>
        <taxon>Batrachia</taxon>
        <taxon>Caudata</taxon>
        <taxon>Salamandroidea</taxon>
        <taxon>Salamandridae</taxon>
        <taxon>Pleurodelinae</taxon>
        <taxon>Pleurodeles</taxon>
    </lineage>
</organism>
<sequence>MGNVEDLPTVKADFYAMGHIPNIIEAIDGTHIAFVPPQQNEQEKEAGGGCVAAVDPIDSEDEEAEDEDEDNRTAEIRQYCQ</sequence>
<comment type="caution">
    <text evidence="2">The sequence shown here is derived from an EMBL/GenBank/DDBJ whole genome shotgun (WGS) entry which is preliminary data.</text>
</comment>
<dbReference type="AlphaFoldDB" id="A0AAV7N2C2"/>
<dbReference type="Proteomes" id="UP001066276">
    <property type="component" value="Chromosome 9"/>
</dbReference>
<evidence type="ECO:0000313" key="3">
    <source>
        <dbReference type="Proteomes" id="UP001066276"/>
    </source>
</evidence>
<proteinExistence type="predicted"/>